<organism evidence="1 2">
    <name type="scientific">Cirrhinus molitorella</name>
    <name type="common">mud carp</name>
    <dbReference type="NCBI Taxonomy" id="172907"/>
    <lineage>
        <taxon>Eukaryota</taxon>
        <taxon>Metazoa</taxon>
        <taxon>Chordata</taxon>
        <taxon>Craniata</taxon>
        <taxon>Vertebrata</taxon>
        <taxon>Euteleostomi</taxon>
        <taxon>Actinopterygii</taxon>
        <taxon>Neopterygii</taxon>
        <taxon>Teleostei</taxon>
        <taxon>Ostariophysi</taxon>
        <taxon>Cypriniformes</taxon>
        <taxon>Cyprinidae</taxon>
        <taxon>Labeoninae</taxon>
        <taxon>Labeonini</taxon>
        <taxon>Cirrhinus</taxon>
    </lineage>
</organism>
<comment type="caution">
    <text evidence="1">The sequence shown here is derived from an EMBL/GenBank/DDBJ whole genome shotgun (WGS) entry which is preliminary data.</text>
</comment>
<dbReference type="EMBL" id="JAYMGO010000011">
    <property type="protein sequence ID" value="KAL1265197.1"/>
    <property type="molecule type" value="Genomic_DNA"/>
</dbReference>
<keyword evidence="2" id="KW-1185">Reference proteome</keyword>
<protein>
    <submittedName>
        <fullName evidence="1">Uncharacterized protein</fullName>
    </submittedName>
</protein>
<evidence type="ECO:0000313" key="1">
    <source>
        <dbReference type="EMBL" id="KAL1265197.1"/>
    </source>
</evidence>
<reference evidence="1 2" key="1">
    <citation type="submission" date="2023-09" db="EMBL/GenBank/DDBJ databases">
        <authorList>
            <person name="Wang M."/>
        </authorList>
    </citation>
    <scope>NUCLEOTIDE SEQUENCE [LARGE SCALE GENOMIC DNA]</scope>
    <source>
        <strain evidence="1">GT-2023</strain>
        <tissue evidence="1">Liver</tissue>
    </source>
</reference>
<dbReference type="Proteomes" id="UP001558613">
    <property type="component" value="Unassembled WGS sequence"/>
</dbReference>
<accession>A0ABR3MKW3</accession>
<proteinExistence type="predicted"/>
<sequence length="128" mass="13543">MPVRDAHTLPVSPLPPSLLSLALFSRAPPPPSPSRSPTSSLTWPYYVVLQLLNGVSNEYAWKEGSSYSNSPLPVSLSSSSSLPLLLGLTPRPWSGSAGAGGRQRNGVIGLQMVETRVSLALWGSVSVF</sequence>
<name>A0ABR3MKW3_9TELE</name>
<gene>
    <name evidence="1" type="ORF">QQF64_003224</name>
</gene>
<evidence type="ECO:0000313" key="2">
    <source>
        <dbReference type="Proteomes" id="UP001558613"/>
    </source>
</evidence>